<keyword evidence="1" id="KW-0560">Oxidoreductase</keyword>
<gene>
    <name evidence="3" type="ORF">LVJ94_41795</name>
</gene>
<dbReference type="InterPro" id="IPR036250">
    <property type="entry name" value="AcylCo_DH-like_C"/>
</dbReference>
<dbReference type="GO" id="GO:0016787">
    <property type="term" value="F:hydrolase activity"/>
    <property type="evidence" value="ECO:0007669"/>
    <property type="project" value="UniProtKB-KW"/>
</dbReference>
<feature type="domain" description="Acyl-CoA dehydrogenase C-terminal" evidence="2">
    <location>
        <begin position="242"/>
        <end position="364"/>
    </location>
</feature>
<accession>A0ABZ2KXL2</accession>
<dbReference type="Proteomes" id="UP001374803">
    <property type="component" value="Chromosome"/>
</dbReference>
<organism evidence="3 4">
    <name type="scientific">Pendulispora rubella</name>
    <dbReference type="NCBI Taxonomy" id="2741070"/>
    <lineage>
        <taxon>Bacteria</taxon>
        <taxon>Pseudomonadati</taxon>
        <taxon>Myxococcota</taxon>
        <taxon>Myxococcia</taxon>
        <taxon>Myxococcales</taxon>
        <taxon>Sorangiineae</taxon>
        <taxon>Pendulisporaceae</taxon>
        <taxon>Pendulispora</taxon>
    </lineage>
</organism>
<protein>
    <submittedName>
        <fullName evidence="3">Hydrolase</fullName>
    </submittedName>
</protein>
<dbReference type="InterPro" id="IPR013107">
    <property type="entry name" value="Acyl-CoA_DH_C"/>
</dbReference>
<dbReference type="PANTHER" id="PTHR48083:SF19">
    <property type="entry name" value="FLAVIN-DEPENDENT MONOOXYGENASE, OXYGENASE SUBUNIT HSAA"/>
    <property type="match status" value="1"/>
</dbReference>
<dbReference type="InterPro" id="IPR009100">
    <property type="entry name" value="AcylCoA_DH/oxidase_NM_dom_sf"/>
</dbReference>
<evidence type="ECO:0000313" key="3">
    <source>
        <dbReference type="EMBL" id="WXB03426.1"/>
    </source>
</evidence>
<dbReference type="InterPro" id="IPR046373">
    <property type="entry name" value="Acyl-CoA_Oxase/DH_mid-dom_sf"/>
</dbReference>
<keyword evidence="3" id="KW-0378">Hydrolase</keyword>
<dbReference type="PANTHER" id="PTHR48083">
    <property type="entry name" value="MEDIUM-CHAIN SPECIFIC ACYL-COA DEHYDROGENASE, MITOCHONDRIAL-RELATED"/>
    <property type="match status" value="1"/>
</dbReference>
<keyword evidence="4" id="KW-1185">Reference proteome</keyword>
<dbReference type="Gene3D" id="1.20.140.10">
    <property type="entry name" value="Butyryl-CoA Dehydrogenase, subunit A, domain 3"/>
    <property type="match status" value="1"/>
</dbReference>
<evidence type="ECO:0000256" key="1">
    <source>
        <dbReference type="ARBA" id="ARBA00023002"/>
    </source>
</evidence>
<dbReference type="RefSeq" id="WP_394833056.1">
    <property type="nucleotide sequence ID" value="NZ_CP089929.1"/>
</dbReference>
<evidence type="ECO:0000313" key="4">
    <source>
        <dbReference type="Proteomes" id="UP001374803"/>
    </source>
</evidence>
<dbReference type="SUPFAM" id="SSF56645">
    <property type="entry name" value="Acyl-CoA dehydrogenase NM domain-like"/>
    <property type="match status" value="1"/>
</dbReference>
<reference evidence="3" key="1">
    <citation type="submission" date="2021-12" db="EMBL/GenBank/DDBJ databases">
        <title>Discovery of the Pendulisporaceae a myxobacterial family with distinct sporulation behavior and unique specialized metabolism.</title>
        <authorList>
            <person name="Garcia R."/>
            <person name="Popoff A."/>
            <person name="Bader C.D."/>
            <person name="Loehr J."/>
            <person name="Walesch S."/>
            <person name="Walt C."/>
            <person name="Boldt J."/>
            <person name="Bunk B."/>
            <person name="Haeckl F.J.F.P.J."/>
            <person name="Gunesch A.P."/>
            <person name="Birkelbach J."/>
            <person name="Nuebel U."/>
            <person name="Pietschmann T."/>
            <person name="Bach T."/>
            <person name="Mueller R."/>
        </authorList>
    </citation>
    <scope>NUCLEOTIDE SEQUENCE</scope>
    <source>
        <strain evidence="3">MSr11367</strain>
    </source>
</reference>
<dbReference type="Pfam" id="PF08028">
    <property type="entry name" value="Acyl-CoA_dh_2"/>
    <property type="match status" value="1"/>
</dbReference>
<dbReference type="EMBL" id="CP089983">
    <property type="protein sequence ID" value="WXB03426.1"/>
    <property type="molecule type" value="Genomic_DNA"/>
</dbReference>
<dbReference type="PIRSF" id="PIRSF016578">
    <property type="entry name" value="HsaA"/>
    <property type="match status" value="1"/>
</dbReference>
<dbReference type="InterPro" id="IPR037069">
    <property type="entry name" value="AcylCoA_DH/ox_N_sf"/>
</dbReference>
<dbReference type="Gene3D" id="1.10.540.10">
    <property type="entry name" value="Acyl-CoA dehydrogenase/oxidase, N-terminal domain"/>
    <property type="match status" value="1"/>
</dbReference>
<sequence length="378" mass="40300">MNDPSQTSSFREEILSMSLLQLTPLKDIAAVAQVAARHASEGELHRRLHPEVARALTEFGFARRFVPERFGGEPVSYAQLTADVAVAGAGCASAAWVASLLAYSGRFATFLPERGQEEVWAGGPDVRFVAAMIPQGRAVRVDGGFRLSGTWHYVSGVDYADWALVLGPAAENAPSRFMAVRREDFTVEDTWHTLGMRGTGSHSITLTDVFVPEHRTLPQADLFAGNRGGVHGAPPLFAVNGLTFAAPLLGAARGAARLAAATLGDAPGRPPAKESYRIAYTRATAEVDAAGLLLARVAESVDEGPVTPELVARSRRDAAYATQLLVDAVDRLFEGNGVRSQAQSNPLQRFWRDVRGGATHGVLQFEAAALEFTKGPGG</sequence>
<evidence type="ECO:0000259" key="2">
    <source>
        <dbReference type="Pfam" id="PF08028"/>
    </source>
</evidence>
<proteinExistence type="predicted"/>
<dbReference type="Gene3D" id="2.40.110.10">
    <property type="entry name" value="Butyryl-CoA Dehydrogenase, subunit A, domain 2"/>
    <property type="match status" value="1"/>
</dbReference>
<dbReference type="SUPFAM" id="SSF47203">
    <property type="entry name" value="Acyl-CoA dehydrogenase C-terminal domain-like"/>
    <property type="match status" value="1"/>
</dbReference>
<dbReference type="InterPro" id="IPR050741">
    <property type="entry name" value="Acyl-CoA_dehydrogenase"/>
</dbReference>
<name>A0ABZ2KXL2_9BACT</name>